<dbReference type="EMBL" id="CP061800">
    <property type="protein sequence ID" value="QTA84895.1"/>
    <property type="molecule type" value="Genomic_DNA"/>
</dbReference>
<protein>
    <submittedName>
        <fullName evidence="1">Uncharacterized protein</fullName>
    </submittedName>
</protein>
<sequence length="52" mass="5781">MKRNQLAISAGAGEAILSKSDSKLNDFQDIFKNVRKNPFIKALPDTFINQGE</sequence>
<evidence type="ECO:0000313" key="1">
    <source>
        <dbReference type="EMBL" id="QTA84895.1"/>
    </source>
</evidence>
<proteinExistence type="predicted"/>
<evidence type="ECO:0000313" key="2">
    <source>
        <dbReference type="Proteomes" id="UP000663722"/>
    </source>
</evidence>
<reference evidence="1" key="1">
    <citation type="journal article" date="2021" name="Microb. Physiol.">
        <title>Proteogenomic Insights into the Physiology of Marine, Sulfate-Reducing, Filamentous Desulfonema limicola and Desulfonema magnum.</title>
        <authorList>
            <person name="Schnaars V."/>
            <person name="Wohlbrand L."/>
            <person name="Scheve S."/>
            <person name="Hinrichs C."/>
            <person name="Reinhardt R."/>
            <person name="Rabus R."/>
        </authorList>
    </citation>
    <scope>NUCLEOTIDE SEQUENCE</scope>
    <source>
        <strain evidence="1">4be13</strain>
    </source>
</reference>
<accession>A0A975BH15</accession>
<keyword evidence="2" id="KW-1185">Reference proteome</keyword>
<name>A0A975BH15_9BACT</name>
<dbReference type="AlphaFoldDB" id="A0A975BH15"/>
<dbReference type="KEGG" id="dmm:dnm_008980"/>
<gene>
    <name evidence="1" type="ORF">dnm_008980</name>
</gene>
<dbReference type="Proteomes" id="UP000663722">
    <property type="component" value="Chromosome"/>
</dbReference>
<organism evidence="1 2">
    <name type="scientific">Desulfonema magnum</name>
    <dbReference type="NCBI Taxonomy" id="45655"/>
    <lineage>
        <taxon>Bacteria</taxon>
        <taxon>Pseudomonadati</taxon>
        <taxon>Thermodesulfobacteriota</taxon>
        <taxon>Desulfobacteria</taxon>
        <taxon>Desulfobacterales</taxon>
        <taxon>Desulfococcaceae</taxon>
        <taxon>Desulfonema</taxon>
    </lineage>
</organism>